<accession>A0A2H0N3C8</accession>
<evidence type="ECO:0000256" key="5">
    <source>
        <dbReference type="ARBA" id="ARBA00022781"/>
    </source>
</evidence>
<evidence type="ECO:0000256" key="9">
    <source>
        <dbReference type="ARBA" id="ARBA00023310"/>
    </source>
</evidence>
<proteinExistence type="inferred from homology"/>
<dbReference type="SUPFAM" id="SSF81573">
    <property type="entry name" value="F1F0 ATP synthase subunit B, membrane domain"/>
    <property type="match status" value="1"/>
</dbReference>
<evidence type="ECO:0000313" key="15">
    <source>
        <dbReference type="EMBL" id="PIR03381.1"/>
    </source>
</evidence>
<evidence type="ECO:0000256" key="8">
    <source>
        <dbReference type="ARBA" id="ARBA00023136"/>
    </source>
</evidence>
<keyword evidence="2 12" id="KW-0813">Transport</keyword>
<dbReference type="Pfam" id="PF00430">
    <property type="entry name" value="ATP-synt_B"/>
    <property type="match status" value="1"/>
</dbReference>
<keyword evidence="5 12" id="KW-0375">Hydrogen ion transport</keyword>
<evidence type="ECO:0000256" key="6">
    <source>
        <dbReference type="ARBA" id="ARBA00022989"/>
    </source>
</evidence>
<comment type="caution">
    <text evidence="15">The sequence shown here is derived from an EMBL/GenBank/DDBJ whole genome shotgun (WGS) entry which is preliminary data.</text>
</comment>
<dbReference type="GO" id="GO:0045259">
    <property type="term" value="C:proton-transporting ATP synthase complex"/>
    <property type="evidence" value="ECO:0007669"/>
    <property type="project" value="UniProtKB-KW"/>
</dbReference>
<dbReference type="GO" id="GO:0012505">
    <property type="term" value="C:endomembrane system"/>
    <property type="evidence" value="ECO:0007669"/>
    <property type="project" value="UniProtKB-SubCell"/>
</dbReference>
<name>A0A2H0N3C8_9BACT</name>
<comment type="subcellular location">
    <subcellularLocation>
        <location evidence="12">Cell membrane</location>
        <topology evidence="12">Single-pass membrane protein</topology>
    </subcellularLocation>
    <subcellularLocation>
        <location evidence="11">Endomembrane system</location>
        <topology evidence="11">Single-pass membrane protein</topology>
    </subcellularLocation>
</comment>
<dbReference type="HAMAP" id="MF_01398">
    <property type="entry name" value="ATP_synth_b_bprime"/>
    <property type="match status" value="1"/>
</dbReference>
<keyword evidence="3 12" id="KW-0138">CF(0)</keyword>
<organism evidence="15 16">
    <name type="scientific">Candidatus Magasanikbacteria bacterium CG11_big_fil_rev_8_21_14_0_20_43_7</name>
    <dbReference type="NCBI Taxonomy" id="1974654"/>
    <lineage>
        <taxon>Bacteria</taxon>
        <taxon>Candidatus Magasanikiibacteriota</taxon>
    </lineage>
</organism>
<feature type="transmembrane region" description="Helical" evidence="12">
    <location>
        <begin position="15"/>
        <end position="32"/>
    </location>
</feature>
<keyword evidence="4 12" id="KW-0812">Transmembrane</keyword>
<comment type="function">
    <text evidence="12">Component of the F(0) channel, it forms part of the peripheral stalk, linking F(1) to F(0).</text>
</comment>
<dbReference type="InterPro" id="IPR005864">
    <property type="entry name" value="ATP_synth_F0_bsu_bac"/>
</dbReference>
<evidence type="ECO:0000256" key="13">
    <source>
        <dbReference type="RuleBase" id="RU003848"/>
    </source>
</evidence>
<evidence type="ECO:0000256" key="10">
    <source>
        <dbReference type="ARBA" id="ARBA00025198"/>
    </source>
</evidence>
<keyword evidence="6 12" id="KW-1133">Transmembrane helix</keyword>
<evidence type="ECO:0000256" key="3">
    <source>
        <dbReference type="ARBA" id="ARBA00022547"/>
    </source>
</evidence>
<feature type="coiled-coil region" evidence="14">
    <location>
        <begin position="58"/>
        <end position="133"/>
    </location>
</feature>
<gene>
    <name evidence="12 15" type="primary">atpF</name>
    <name evidence="15" type="ORF">COV60_00510</name>
</gene>
<keyword evidence="9 12" id="KW-0066">ATP synthesis</keyword>
<evidence type="ECO:0000256" key="12">
    <source>
        <dbReference type="HAMAP-Rule" id="MF_01398"/>
    </source>
</evidence>
<evidence type="ECO:0000256" key="11">
    <source>
        <dbReference type="ARBA" id="ARBA00037847"/>
    </source>
</evidence>
<dbReference type="GO" id="GO:0005886">
    <property type="term" value="C:plasma membrane"/>
    <property type="evidence" value="ECO:0007669"/>
    <property type="project" value="UniProtKB-SubCell"/>
</dbReference>
<dbReference type="PANTHER" id="PTHR33445">
    <property type="entry name" value="ATP SYNTHASE SUBUNIT B', CHLOROPLASTIC"/>
    <property type="match status" value="1"/>
</dbReference>
<dbReference type="InterPro" id="IPR002146">
    <property type="entry name" value="ATP_synth_b/b'su_bac/chlpt"/>
</dbReference>
<dbReference type="PANTHER" id="PTHR33445:SF2">
    <property type="entry name" value="ATP SYNTHASE SUBUNIT B', CHLOROPLASTIC"/>
    <property type="match status" value="1"/>
</dbReference>
<dbReference type="GO" id="GO:0046961">
    <property type="term" value="F:proton-transporting ATPase activity, rotational mechanism"/>
    <property type="evidence" value="ECO:0007669"/>
    <property type="project" value="TreeGrafter"/>
</dbReference>
<evidence type="ECO:0000313" key="16">
    <source>
        <dbReference type="Proteomes" id="UP000229782"/>
    </source>
</evidence>
<comment type="similarity">
    <text evidence="1 12 13">Belongs to the ATPase B chain family.</text>
</comment>
<keyword evidence="12" id="KW-1003">Cell membrane</keyword>
<dbReference type="GO" id="GO:0046933">
    <property type="term" value="F:proton-transporting ATP synthase activity, rotational mechanism"/>
    <property type="evidence" value="ECO:0007669"/>
    <property type="project" value="UniProtKB-UniRule"/>
</dbReference>
<evidence type="ECO:0000256" key="1">
    <source>
        <dbReference type="ARBA" id="ARBA00005513"/>
    </source>
</evidence>
<sequence length="168" mass="19481">MNYLLDILGKIGFDWRMGLFNLINFLIVFWLLKRFAFKPVMKVINDRQQLATDAVDNFTKAKTEMQMAERKAQDIVDQAKVEANKIVEHSHDTAKETGEQIKEKAKKEIELLIAQAKRNIEIDKKEMKDSLRKETVQLVILAVEKIMGQKLTDKTDDTMIQEILSTLK</sequence>
<evidence type="ECO:0000256" key="14">
    <source>
        <dbReference type="SAM" id="Coils"/>
    </source>
</evidence>
<protein>
    <recommendedName>
        <fullName evidence="12">ATP synthase subunit b</fullName>
    </recommendedName>
    <alternativeName>
        <fullName evidence="12">ATP synthase F(0) sector subunit b</fullName>
    </alternativeName>
    <alternativeName>
        <fullName evidence="12">ATPase subunit I</fullName>
    </alternativeName>
    <alternativeName>
        <fullName evidence="12">F-type ATPase subunit b</fullName>
        <shortName evidence="12">F-ATPase subunit b</shortName>
    </alternativeName>
</protein>
<dbReference type="EMBL" id="PCWM01000012">
    <property type="protein sequence ID" value="PIR03381.1"/>
    <property type="molecule type" value="Genomic_DNA"/>
</dbReference>
<keyword evidence="7 12" id="KW-0406">Ion transport</keyword>
<keyword evidence="14" id="KW-0175">Coiled coil</keyword>
<dbReference type="Gene3D" id="1.20.5.620">
    <property type="entry name" value="F1F0 ATP synthase subunit B, membrane domain"/>
    <property type="match status" value="1"/>
</dbReference>
<dbReference type="Proteomes" id="UP000229782">
    <property type="component" value="Unassembled WGS sequence"/>
</dbReference>
<evidence type="ECO:0000256" key="2">
    <source>
        <dbReference type="ARBA" id="ARBA00022448"/>
    </source>
</evidence>
<evidence type="ECO:0000256" key="7">
    <source>
        <dbReference type="ARBA" id="ARBA00023065"/>
    </source>
</evidence>
<dbReference type="AlphaFoldDB" id="A0A2H0N3C8"/>
<dbReference type="CDD" id="cd06503">
    <property type="entry name" value="ATP-synt_Fo_b"/>
    <property type="match status" value="1"/>
</dbReference>
<dbReference type="InterPro" id="IPR050059">
    <property type="entry name" value="ATP_synthase_B_chain"/>
</dbReference>
<dbReference type="NCBIfam" id="TIGR01144">
    <property type="entry name" value="ATP_synt_b"/>
    <property type="match status" value="1"/>
</dbReference>
<reference evidence="15 16" key="1">
    <citation type="submission" date="2017-09" db="EMBL/GenBank/DDBJ databases">
        <title>Depth-based differentiation of microbial function through sediment-hosted aquifers and enrichment of novel symbionts in the deep terrestrial subsurface.</title>
        <authorList>
            <person name="Probst A.J."/>
            <person name="Ladd B."/>
            <person name="Jarett J.K."/>
            <person name="Geller-Mcgrath D.E."/>
            <person name="Sieber C.M."/>
            <person name="Emerson J.B."/>
            <person name="Anantharaman K."/>
            <person name="Thomas B.C."/>
            <person name="Malmstrom R."/>
            <person name="Stieglmeier M."/>
            <person name="Klingl A."/>
            <person name="Woyke T."/>
            <person name="Ryan C.M."/>
            <person name="Banfield J.F."/>
        </authorList>
    </citation>
    <scope>NUCLEOTIDE SEQUENCE [LARGE SCALE GENOMIC DNA]</scope>
    <source>
        <strain evidence="15">CG11_big_fil_rev_8_21_14_0_20_43_7</strain>
    </source>
</reference>
<evidence type="ECO:0000256" key="4">
    <source>
        <dbReference type="ARBA" id="ARBA00022692"/>
    </source>
</evidence>
<comment type="function">
    <text evidence="10 12">F(1)F(0) ATP synthase produces ATP from ADP in the presence of a proton or sodium gradient. F-type ATPases consist of two structural domains, F(1) containing the extramembraneous catalytic core and F(0) containing the membrane proton channel, linked together by a central stalk and a peripheral stalk. During catalysis, ATP synthesis in the catalytic domain of F(1) is coupled via a rotary mechanism of the central stalk subunits to proton translocation.</text>
</comment>
<keyword evidence="8 12" id="KW-0472">Membrane</keyword>
<dbReference type="InterPro" id="IPR028987">
    <property type="entry name" value="ATP_synth_B-like_membr_sf"/>
</dbReference>
<comment type="subunit">
    <text evidence="12">F-type ATPases have 2 components, F(1) - the catalytic core - and F(0) - the membrane proton channel. F(1) has five subunits: alpha(3), beta(3), gamma(1), delta(1), epsilon(1). F(0) has three main subunits: a(1), b(2) and c(10-14). The alpha and beta chains form an alternating ring which encloses part of the gamma chain. F(1) is attached to F(0) by a central stalk formed by the gamma and epsilon chains, while a peripheral stalk is formed by the delta and b chains.</text>
</comment>